<feature type="domain" description="Sulfatase-modifying factor enzyme-like" evidence="3">
    <location>
        <begin position="322"/>
        <end position="540"/>
    </location>
</feature>
<dbReference type="AlphaFoldDB" id="A0A521G232"/>
<dbReference type="GO" id="GO:0120147">
    <property type="term" value="F:formylglycine-generating oxidase activity"/>
    <property type="evidence" value="ECO:0007669"/>
    <property type="project" value="TreeGrafter"/>
</dbReference>
<dbReference type="SUPFAM" id="SSF52129">
    <property type="entry name" value="Caspase-like"/>
    <property type="match status" value="1"/>
</dbReference>
<gene>
    <name evidence="4" type="ORF">CDV28_1115</name>
</gene>
<keyword evidence="5" id="KW-1185">Reference proteome</keyword>
<dbReference type="PANTHER" id="PTHR23150">
    <property type="entry name" value="SULFATASE MODIFYING FACTOR 1, 2"/>
    <property type="match status" value="1"/>
</dbReference>
<dbReference type="InterPro" id="IPR011600">
    <property type="entry name" value="Pept_C14_caspase"/>
</dbReference>
<feature type="region of interest" description="Disordered" evidence="1">
    <location>
        <begin position="491"/>
        <end position="510"/>
    </location>
</feature>
<dbReference type="Proteomes" id="UP000316238">
    <property type="component" value="Unassembled WGS sequence"/>
</dbReference>
<dbReference type="PANTHER" id="PTHR23150:SF19">
    <property type="entry name" value="FORMYLGLYCINE-GENERATING ENZYME"/>
    <property type="match status" value="1"/>
</dbReference>
<sequence length="543" mass="61256">MTWQQKREQSVIIFTLLLFIVLAVSAAASGQPATPDFGKYHAVVIGNQSYQHMDELKTARADAQEVARMLEEKYGFKVELLLDADRDRTLWTLSQLPKRMTNRDRDNLLIYYTGHSQISHSGAGYWKPVDADLVNDSEWIPTALITNILSTVRAKHVLVVTDSSYSGSLQLPDDSRLRESREVRLQRLLETSSLTSLVSGSERPTYEEGARHSLFARSFLITLRDNQEVLSGRSLFERMLQPVYRSTGQLPRYGYINKTSHEQGDFLIVPKQLQENIHQETARPAVKMKALPAQEPQPVLAAPAPEPPKKGDMLLNEATGIEFVYVPGGCFKMGSPFGEKGRFAWEGPVHEVCVNGFWMSKYEVTQNQWEKIMHNNPSGFKKSGRGQYPVENVSWNDAKAFVEKMNKRSQRVYRLPTEAEWEYACRADGSGKYCGGDNPDVLAWHEENGGKKTHQIGGKQANGFGLYDMSGNVWEWCADKFDKDYYAAGGVRNNPRGPSGGGERVVRGGSAGSRVHNCRAAFRFRNKPDYREDLLGFRVLMQE</sequence>
<dbReference type="InterPro" id="IPR051043">
    <property type="entry name" value="Sulfatase_Mod_Factor_Kinase"/>
</dbReference>
<evidence type="ECO:0000313" key="4">
    <source>
        <dbReference type="EMBL" id="TAA75079.1"/>
    </source>
</evidence>
<dbReference type="InterPro" id="IPR029030">
    <property type="entry name" value="Caspase-like_dom_sf"/>
</dbReference>
<dbReference type="InterPro" id="IPR016187">
    <property type="entry name" value="CTDL_fold"/>
</dbReference>
<organism evidence="4 5">
    <name type="scientific">Candidatus Electronema aureum</name>
    <dbReference type="NCBI Taxonomy" id="2005002"/>
    <lineage>
        <taxon>Bacteria</taxon>
        <taxon>Pseudomonadati</taxon>
        <taxon>Thermodesulfobacteriota</taxon>
        <taxon>Desulfobulbia</taxon>
        <taxon>Desulfobulbales</taxon>
        <taxon>Desulfobulbaceae</taxon>
        <taxon>Candidatus Electronema</taxon>
    </lineage>
</organism>
<name>A0A521G232_9BACT</name>
<dbReference type="Gene3D" id="3.90.1580.10">
    <property type="entry name" value="paralog of FGE (formylglycine-generating enzyme)"/>
    <property type="match status" value="1"/>
</dbReference>
<feature type="domain" description="Peptidase C14 caspase" evidence="2">
    <location>
        <begin position="41"/>
        <end position="247"/>
    </location>
</feature>
<evidence type="ECO:0000313" key="5">
    <source>
        <dbReference type="Proteomes" id="UP000316238"/>
    </source>
</evidence>
<reference evidence="4" key="1">
    <citation type="submission" date="2017-07" db="EMBL/GenBank/DDBJ databases">
        <title>The cable genome - Insights into the physiology and evolution of filamentous bacteria capable of sulfide oxidation via long distance electron transfer.</title>
        <authorList>
            <person name="Thorup C."/>
            <person name="Bjerg J.T."/>
            <person name="Schreiber L."/>
            <person name="Nielsen L.P."/>
            <person name="Kjeldsen K.U."/>
            <person name="Boesen T."/>
            <person name="Boggild A."/>
            <person name="Meysman F."/>
            <person name="Geelhoed J."/>
            <person name="Schramm A."/>
        </authorList>
    </citation>
    <scope>NUCLEOTIDE SEQUENCE [LARGE SCALE GENOMIC DNA]</scope>
    <source>
        <strain evidence="4">GS</strain>
    </source>
</reference>
<proteinExistence type="predicted"/>
<evidence type="ECO:0000259" key="3">
    <source>
        <dbReference type="Pfam" id="PF03781"/>
    </source>
</evidence>
<dbReference type="Pfam" id="PF03781">
    <property type="entry name" value="FGE-sulfatase"/>
    <property type="match status" value="1"/>
</dbReference>
<dbReference type="InterPro" id="IPR005532">
    <property type="entry name" value="SUMF_dom"/>
</dbReference>
<dbReference type="GO" id="GO:0004197">
    <property type="term" value="F:cysteine-type endopeptidase activity"/>
    <property type="evidence" value="ECO:0007669"/>
    <property type="project" value="InterPro"/>
</dbReference>
<accession>A0A521G232</accession>
<comment type="caution">
    <text evidence="4">The sequence shown here is derived from an EMBL/GenBank/DDBJ whole genome shotgun (WGS) entry which is preliminary data.</text>
</comment>
<dbReference type="InterPro" id="IPR042095">
    <property type="entry name" value="SUMF_sf"/>
</dbReference>
<dbReference type="EMBL" id="NQJD01000011">
    <property type="protein sequence ID" value="TAA75079.1"/>
    <property type="molecule type" value="Genomic_DNA"/>
</dbReference>
<protein>
    <submittedName>
        <fullName evidence="4">Formylglycine-generating enzyme, required for sulfatase activity, contains SUMF1/FGE domain</fullName>
    </submittedName>
</protein>
<dbReference type="Pfam" id="PF00656">
    <property type="entry name" value="Peptidase_C14"/>
    <property type="match status" value="1"/>
</dbReference>
<dbReference type="Gene3D" id="3.40.50.1460">
    <property type="match status" value="1"/>
</dbReference>
<evidence type="ECO:0000259" key="2">
    <source>
        <dbReference type="Pfam" id="PF00656"/>
    </source>
</evidence>
<dbReference type="GO" id="GO:0006508">
    <property type="term" value="P:proteolysis"/>
    <property type="evidence" value="ECO:0007669"/>
    <property type="project" value="InterPro"/>
</dbReference>
<evidence type="ECO:0000256" key="1">
    <source>
        <dbReference type="SAM" id="MobiDB-lite"/>
    </source>
</evidence>
<dbReference type="SUPFAM" id="SSF56436">
    <property type="entry name" value="C-type lectin-like"/>
    <property type="match status" value="1"/>
</dbReference>